<dbReference type="Gene3D" id="3.30.300.110">
    <property type="entry name" value="Met-10+ protein-like domains"/>
    <property type="match status" value="1"/>
</dbReference>
<feature type="domain" description="SAM-dependent methyltransferase TRM5/TYW2-type" evidence="5">
    <location>
        <begin position="90"/>
        <end position="341"/>
    </location>
</feature>
<dbReference type="Gene3D" id="3.40.50.150">
    <property type="entry name" value="Vaccinia Virus protein VP39"/>
    <property type="match status" value="1"/>
</dbReference>
<comment type="function">
    <text evidence="4">S-adenosyl-L-methionine-dependent transferase that acts as a component of the wyosine derivatives biosynthesis pathway. Catalyzes the transfer of the alpha-amino-alpha-carboxypropyl (acp) group from S-adenosyl-L-methionine to 4-demethylwyosine (imG-14), forming 7-aminocarboxypropyl-demethylwyosine (wybutosine-86) at position 37 of tRNA(Phe).</text>
</comment>
<dbReference type="Proteomes" id="UP000069906">
    <property type="component" value="Chromosome"/>
</dbReference>
<dbReference type="InterPro" id="IPR056744">
    <property type="entry name" value="TRM5/TYW2-like_N"/>
</dbReference>
<dbReference type="PATRIC" id="fig|1604004.4.peg.2192"/>
<dbReference type="PROSITE" id="PS51684">
    <property type="entry name" value="SAM_MT_TRM5_TYW2"/>
    <property type="match status" value="1"/>
</dbReference>
<protein>
    <recommendedName>
        <fullName evidence="4">tRNA(Phe) (4-demethylwyosine(37)-C(7)) aminocarboxypropyltransferase</fullName>
        <ecNumber evidence="4">2.5.1.114</ecNumber>
    </recommendedName>
    <alternativeName>
        <fullName evidence="4">tRNA wyosine derivatives biosynthesis protein Taw2</fullName>
    </alternativeName>
</protein>
<dbReference type="EC" id="2.5.1.114" evidence="4"/>
<dbReference type="InterPro" id="IPR029063">
    <property type="entry name" value="SAM-dependent_MTases_sf"/>
</dbReference>
<evidence type="ECO:0000313" key="6">
    <source>
        <dbReference type="EMBL" id="AKH98558.1"/>
    </source>
</evidence>
<dbReference type="CDD" id="cd02440">
    <property type="entry name" value="AdoMet_MTases"/>
    <property type="match status" value="1"/>
</dbReference>
<dbReference type="PANTHER" id="PTHR23245">
    <property type="entry name" value="TRNA METHYLTRANSFERASE"/>
    <property type="match status" value="1"/>
</dbReference>
<dbReference type="Pfam" id="PF02475">
    <property type="entry name" value="TRM5-TYW2_MTfase"/>
    <property type="match status" value="1"/>
</dbReference>
<keyword evidence="4" id="KW-0963">Cytoplasm</keyword>
<dbReference type="SUPFAM" id="SSF53335">
    <property type="entry name" value="S-adenosyl-L-methionine-dependent methyltransferases"/>
    <property type="match status" value="1"/>
</dbReference>
<dbReference type="InterPro" id="IPR056743">
    <property type="entry name" value="TRM5-TYW2-like_MTfase"/>
</dbReference>
<comment type="caution">
    <text evidence="4">Lacks conserved residue(s) required for the propagation of feature annotation.</text>
</comment>
<evidence type="ECO:0000256" key="2">
    <source>
        <dbReference type="ARBA" id="ARBA00022691"/>
    </source>
</evidence>
<proteinExistence type="inferred from homology"/>
<dbReference type="GO" id="GO:0030488">
    <property type="term" value="P:tRNA methylation"/>
    <property type="evidence" value="ECO:0007669"/>
    <property type="project" value="TreeGrafter"/>
</dbReference>
<dbReference type="EMBL" id="CP008874">
    <property type="protein sequence ID" value="AKH98558.1"/>
    <property type="molecule type" value="Genomic_DNA"/>
</dbReference>
<feature type="binding site" evidence="4">
    <location>
        <position position="176"/>
    </location>
    <ligand>
        <name>S-adenosyl-L-methionine</name>
        <dbReference type="ChEBI" id="CHEBI:59789"/>
    </ligand>
</feature>
<dbReference type="GO" id="GO:0008175">
    <property type="term" value="F:tRNA methyltransferase activity"/>
    <property type="evidence" value="ECO:0007669"/>
    <property type="project" value="TreeGrafter"/>
</dbReference>
<dbReference type="Pfam" id="PF25133">
    <property type="entry name" value="TYW2_N_2"/>
    <property type="match status" value="1"/>
</dbReference>
<dbReference type="GeneID" id="25160246"/>
<dbReference type="InterPro" id="IPR030867">
    <property type="entry name" value="TYW2_archaea"/>
</dbReference>
<evidence type="ECO:0000313" key="7">
    <source>
        <dbReference type="Proteomes" id="UP000069906"/>
    </source>
</evidence>
<comment type="catalytic activity">
    <reaction evidence="4">
        <text>4-demethylwyosine(37) in tRNA(Phe) + S-adenosyl-L-methionine = 4-demethyl-7-[(3S)-3-amino-3-carboxypropyl]wyosine(37) in tRNA(Phe) + S-methyl-5'-thioadenosine + H(+)</text>
        <dbReference type="Rhea" id="RHEA:36355"/>
        <dbReference type="Rhea" id="RHEA-COMP:10164"/>
        <dbReference type="Rhea" id="RHEA-COMP:10378"/>
        <dbReference type="ChEBI" id="CHEBI:15378"/>
        <dbReference type="ChEBI" id="CHEBI:17509"/>
        <dbReference type="ChEBI" id="CHEBI:59789"/>
        <dbReference type="ChEBI" id="CHEBI:64315"/>
        <dbReference type="ChEBI" id="CHEBI:73550"/>
        <dbReference type="EC" id="2.5.1.114"/>
    </reaction>
</comment>
<dbReference type="HOGENOM" id="CLU_022610_0_2_2"/>
<keyword evidence="6" id="KW-0489">Methyltransferase</keyword>
<keyword evidence="3 4" id="KW-0819">tRNA processing</keyword>
<accession>A0A0F7PH21</accession>
<keyword evidence="2 4" id="KW-0949">S-adenosyl-L-methionine</keyword>
<dbReference type="OrthoDB" id="8079at2157"/>
<organism evidence="6 7">
    <name type="scientific">Halanaeroarchaeum sulfurireducens</name>
    <dbReference type="NCBI Taxonomy" id="1604004"/>
    <lineage>
        <taxon>Archaea</taxon>
        <taxon>Methanobacteriati</taxon>
        <taxon>Methanobacteriota</taxon>
        <taxon>Stenosarchaea group</taxon>
        <taxon>Halobacteria</taxon>
        <taxon>Halobacteriales</taxon>
        <taxon>Halobacteriaceae</taxon>
        <taxon>Halanaeroarchaeum</taxon>
    </lineage>
</organism>
<comment type="similarity">
    <text evidence="4">Belongs to the class I-like SAM-binding methyltransferase superfamily. TRM5/TYW2 family.</text>
</comment>
<name>A0A0F7PH21_9EURY</name>
<evidence type="ECO:0000256" key="4">
    <source>
        <dbReference type="HAMAP-Rule" id="MF_01922"/>
    </source>
</evidence>
<dbReference type="GO" id="GO:0005737">
    <property type="term" value="C:cytoplasm"/>
    <property type="evidence" value="ECO:0007669"/>
    <property type="project" value="UniProtKB-SubCell"/>
</dbReference>
<feature type="binding site" evidence="4">
    <location>
        <position position="214"/>
    </location>
    <ligand>
        <name>S-adenosyl-L-methionine</name>
        <dbReference type="ChEBI" id="CHEBI:59789"/>
    </ligand>
</feature>
<evidence type="ECO:0000256" key="3">
    <source>
        <dbReference type="ARBA" id="ARBA00022694"/>
    </source>
</evidence>
<sequence>MPTLAALVRKSEAESTIDALQAEGVYDDERRVRERDADHLAVPVLTSPTETVVEDVIEQDDPEYRRIGLDSLLRDRGFTDGEIAAAPGSWAVVGDVILVAFGECERREAVGDALLDLHGEADTVLARHGISGETRQPDVEVVAGTGDTETVHHEHGTAYALDLSRVMFAPGNKAERAHMGEVVTPEETVLDMFAGVGYFTLPMARAGARVTAVEKNPEAFGYLSENAALNDVHDRVELLLGDCRDVVDARSGAANPRFDRVVMGYYDAYDYLDSALVSLAPGGIVHMHEATPEAELWDRPVGRLHEAAGAAGRTVDVVGRRRVKSHSEGVWHVVVDARVSGLDR</sequence>
<evidence type="ECO:0000259" key="5">
    <source>
        <dbReference type="PROSITE" id="PS51684"/>
    </source>
</evidence>
<keyword evidence="1 4" id="KW-0808">Transferase</keyword>
<dbReference type="InterPro" id="IPR030382">
    <property type="entry name" value="MeTrfase_TRM5/TYW2"/>
</dbReference>
<reference evidence="6 7" key="1">
    <citation type="journal article" date="2015" name="ISME J.">
        <title>Elemental sulfur and acetate can support life of a novel strictly anaerobic haloarchaeon.</title>
        <authorList>
            <person name="Sorokin D.Y."/>
            <person name="Kublanov I.V."/>
            <person name="Gavrilov S.N."/>
            <person name="Rojo D."/>
            <person name="Roman P."/>
            <person name="Golyshin P.N."/>
            <person name="Slepak V.Z."/>
            <person name="Smedile F."/>
            <person name="Ferrer M."/>
            <person name="Messina E."/>
            <person name="La Cono V."/>
            <person name="Yakimov M.M."/>
        </authorList>
    </citation>
    <scope>NUCLEOTIDE SEQUENCE [LARGE SCALE GENOMIC DNA]</scope>
    <source>
        <strain evidence="6 7">HSR2</strain>
    </source>
</reference>
<dbReference type="RefSeq" id="WP_050049210.1">
    <property type="nucleotide sequence ID" value="NZ_CP008874.1"/>
</dbReference>
<keyword evidence="7" id="KW-1185">Reference proteome</keyword>
<evidence type="ECO:0000256" key="1">
    <source>
        <dbReference type="ARBA" id="ARBA00022679"/>
    </source>
</evidence>
<dbReference type="PANTHER" id="PTHR23245:SF41">
    <property type="entry name" value="TRNA(PHE) (4-DEMETHYLWYOSINE(37)-C(7)) AMINOCARBOXYPROPYLTRANSFERASE"/>
    <property type="match status" value="1"/>
</dbReference>
<gene>
    <name evidence="4" type="primary">taw2</name>
    <name evidence="6" type="ORF">HLASF_2096</name>
</gene>
<dbReference type="AlphaFoldDB" id="A0A0F7PH21"/>
<dbReference type="GO" id="GO:0102522">
    <property type="term" value="F:tRNA 4-demethylwyosine alpha-amino-alpha-carboxypropyltransferase activity"/>
    <property type="evidence" value="ECO:0007669"/>
    <property type="project" value="UniProtKB-EC"/>
</dbReference>
<dbReference type="KEGG" id="hsu:HLASF_2096"/>
<feature type="binding site" evidence="4">
    <location>
        <position position="169"/>
    </location>
    <ligand>
        <name>S-adenosyl-L-methionine</name>
        <dbReference type="ChEBI" id="CHEBI:59789"/>
    </ligand>
</feature>
<dbReference type="HAMAP" id="MF_01922">
    <property type="entry name" value="TYW2_archaea"/>
    <property type="match status" value="1"/>
</dbReference>
<comment type="subcellular location">
    <subcellularLocation>
        <location evidence="4">Cytoplasm</location>
    </subcellularLocation>
</comment>